<dbReference type="InterPro" id="IPR050228">
    <property type="entry name" value="Carboxylesterase_BioH"/>
</dbReference>
<dbReference type="EMBL" id="BSFN01000027">
    <property type="protein sequence ID" value="GLK91827.1"/>
    <property type="molecule type" value="Genomic_DNA"/>
</dbReference>
<dbReference type="PANTHER" id="PTHR43194:SF2">
    <property type="entry name" value="PEROXISOMAL MEMBRANE PROTEIN LPX1"/>
    <property type="match status" value="1"/>
</dbReference>
<dbReference type="GO" id="GO:0016787">
    <property type="term" value="F:hydrolase activity"/>
    <property type="evidence" value="ECO:0007669"/>
    <property type="project" value="UniProtKB-KW"/>
</dbReference>
<evidence type="ECO:0000313" key="3">
    <source>
        <dbReference type="Proteomes" id="UP001143328"/>
    </source>
</evidence>
<comment type="caution">
    <text evidence="2">The sequence shown here is derived from an EMBL/GenBank/DDBJ whole genome shotgun (WGS) entry which is preliminary data.</text>
</comment>
<evidence type="ECO:0000259" key="1">
    <source>
        <dbReference type="Pfam" id="PF00561"/>
    </source>
</evidence>
<dbReference type="PANTHER" id="PTHR43194">
    <property type="entry name" value="HYDROLASE ALPHA/BETA FOLD FAMILY"/>
    <property type="match status" value="1"/>
</dbReference>
<reference evidence="2" key="1">
    <citation type="journal article" date="2014" name="Int. J. Syst. Evol. Microbiol.">
        <title>Complete genome sequence of Corynebacterium casei LMG S-19264T (=DSM 44701T), isolated from a smear-ripened cheese.</title>
        <authorList>
            <consortium name="US DOE Joint Genome Institute (JGI-PGF)"/>
            <person name="Walter F."/>
            <person name="Albersmeier A."/>
            <person name="Kalinowski J."/>
            <person name="Ruckert C."/>
        </authorList>
    </citation>
    <scope>NUCLEOTIDE SEQUENCE</scope>
    <source>
        <strain evidence="2">VKM B-2935</strain>
    </source>
</reference>
<gene>
    <name evidence="2" type="ORF">GCM10017655_48910</name>
</gene>
<reference evidence="2" key="2">
    <citation type="submission" date="2023-01" db="EMBL/GenBank/DDBJ databases">
        <authorList>
            <person name="Sun Q."/>
            <person name="Evtushenko L."/>
        </authorList>
    </citation>
    <scope>NUCLEOTIDE SEQUENCE</scope>
    <source>
        <strain evidence="2">VKM B-2935</strain>
    </source>
</reference>
<protein>
    <submittedName>
        <fullName evidence="2">Hydrolase</fullName>
    </submittedName>
</protein>
<organism evidence="2 3">
    <name type="scientific">Pseudomonas turukhanskensis</name>
    <dbReference type="NCBI Taxonomy" id="1806536"/>
    <lineage>
        <taxon>Bacteria</taxon>
        <taxon>Pseudomonadati</taxon>
        <taxon>Pseudomonadota</taxon>
        <taxon>Gammaproteobacteria</taxon>
        <taxon>Pseudomonadales</taxon>
        <taxon>Pseudomonadaceae</taxon>
        <taxon>Pseudomonas</taxon>
    </lineage>
</organism>
<dbReference type="Pfam" id="PF00561">
    <property type="entry name" value="Abhydrolase_1"/>
    <property type="match status" value="1"/>
</dbReference>
<keyword evidence="3" id="KW-1185">Reference proteome</keyword>
<dbReference type="InterPro" id="IPR029058">
    <property type="entry name" value="AB_hydrolase_fold"/>
</dbReference>
<dbReference type="Gene3D" id="3.40.50.1820">
    <property type="entry name" value="alpha/beta hydrolase"/>
    <property type="match status" value="1"/>
</dbReference>
<accession>A0A9W6NIE4</accession>
<dbReference type="RefSeq" id="WP_271198092.1">
    <property type="nucleotide sequence ID" value="NZ_BSFN01000027.1"/>
</dbReference>
<dbReference type="AlphaFoldDB" id="A0A9W6NIE4"/>
<feature type="domain" description="AB hydrolase-1" evidence="1">
    <location>
        <begin position="41"/>
        <end position="269"/>
    </location>
</feature>
<dbReference type="SUPFAM" id="SSF53474">
    <property type="entry name" value="alpha/beta-Hydrolases"/>
    <property type="match status" value="1"/>
</dbReference>
<dbReference type="InterPro" id="IPR000073">
    <property type="entry name" value="AB_hydrolase_1"/>
</dbReference>
<sequence>MRYHTDYSSALLGDTSQHLQLGEWHLHYQAYSTRAEDARHPVLFLGGAFQCFRSFASEVEELLADHPVILLDLPSQGSNLQLAPELNLPALADLIAAFAQELNLPPLMPIGLSYGSALAALFAARHPQHCSRLLLAGITAFGRRGARVLLEESLALLAEGRAAEFAHGAVTGLLNPTRAQETGVAPIFRKALLRQLQRLSPSEIERYRQNSQRLLDFEGFRQHPSCPTLVLAGEYDHFTQPWEHTLFASSCAAAECALIHNADHLANFEQRTACASLYTPFLRSEPLPLISPGSTHLPRSQWLQLEKRHEPRHAPLHSRARLQHAEVGELTVDVSELGFFGGLLHGDLPSQVPQRGWQLQMMDMPALAILPLRNSSSELAWVFAHTDAAGSAALAQRCRANIAAGDIRRGDRLETARRISAERIFALHSG</sequence>
<keyword evidence="2" id="KW-0378">Hydrolase</keyword>
<dbReference type="Proteomes" id="UP001143328">
    <property type="component" value="Unassembled WGS sequence"/>
</dbReference>
<evidence type="ECO:0000313" key="2">
    <source>
        <dbReference type="EMBL" id="GLK91827.1"/>
    </source>
</evidence>
<proteinExistence type="predicted"/>
<name>A0A9W6NIE4_9PSED</name>